<dbReference type="AlphaFoldDB" id="A0AAD5T2Z8"/>
<comment type="caution">
    <text evidence="2">The sequence shown here is derived from an EMBL/GenBank/DDBJ whole genome shotgun (WGS) entry which is preliminary data.</text>
</comment>
<dbReference type="EMBL" id="JADGJH010000526">
    <property type="protein sequence ID" value="KAJ3127129.1"/>
    <property type="molecule type" value="Genomic_DNA"/>
</dbReference>
<sequence length="474" mass="50732">MVQIDEASIYELRSAMDSGSLTCSSLVSYYLDKIAVLNSTLRAVIEVNPDVLTLASTADTERSTLTVVPLMHGIPDNIATKDKMQTTAGSWILLNSIVPRDAFLVSKLRESGAIILGKTNLSEWCNWRIGPNSGLFQGWSGRGGQTINPFGGPVGGSSSGSAVAATVNMAAVTLGSETDGSIIYPASLNGVVGMKPTVGLVSRSGVIPVSHSQDCVGPIGRTVSDVAAVLDAIVGSDPRDIVTRNANNHLPLSSFVGCLLELKSLQNFRIGIDRRFVDQYCLNAASILGGLGATVISIEFPNVHANQPYEIELLNHEFKHSINLYLAELLNCQVGSLEDIIFETKGNPLENMYPTVRLEEAQATLGLNHPKYQNAAQHQKVMADSIKSLFYRHKLDAIIGISVELSTPAAIAGLPVITVPAPSPGIFLPQAVGFIAPQYGDAKLLQIAFVYERCTKGRKKLLKARQRLNLGGIL</sequence>
<feature type="domain" description="Amidase" evidence="1">
    <location>
        <begin position="26"/>
        <end position="399"/>
    </location>
</feature>
<dbReference type="InterPro" id="IPR023631">
    <property type="entry name" value="Amidase_dom"/>
</dbReference>
<dbReference type="PANTHER" id="PTHR42678:SF34">
    <property type="entry name" value="OS04G0183300 PROTEIN"/>
    <property type="match status" value="1"/>
</dbReference>
<keyword evidence="3" id="KW-1185">Reference proteome</keyword>
<dbReference type="SUPFAM" id="SSF75304">
    <property type="entry name" value="Amidase signature (AS) enzymes"/>
    <property type="match status" value="1"/>
</dbReference>
<evidence type="ECO:0000259" key="1">
    <source>
        <dbReference type="Pfam" id="PF01425"/>
    </source>
</evidence>
<dbReference type="Pfam" id="PF01425">
    <property type="entry name" value="Amidase"/>
    <property type="match status" value="1"/>
</dbReference>
<evidence type="ECO:0000313" key="3">
    <source>
        <dbReference type="Proteomes" id="UP001211907"/>
    </source>
</evidence>
<proteinExistence type="predicted"/>
<gene>
    <name evidence="2" type="ORF">HK100_009904</name>
</gene>
<evidence type="ECO:0000313" key="2">
    <source>
        <dbReference type="EMBL" id="KAJ3127129.1"/>
    </source>
</evidence>
<dbReference type="Gene3D" id="3.90.1300.10">
    <property type="entry name" value="Amidase signature (AS) domain"/>
    <property type="match status" value="1"/>
</dbReference>
<protein>
    <recommendedName>
        <fullName evidence="1">Amidase domain-containing protein</fullName>
    </recommendedName>
</protein>
<dbReference type="Proteomes" id="UP001211907">
    <property type="component" value="Unassembled WGS sequence"/>
</dbReference>
<reference evidence="2" key="1">
    <citation type="submission" date="2020-05" db="EMBL/GenBank/DDBJ databases">
        <title>Phylogenomic resolution of chytrid fungi.</title>
        <authorList>
            <person name="Stajich J.E."/>
            <person name="Amses K."/>
            <person name="Simmons R."/>
            <person name="Seto K."/>
            <person name="Myers J."/>
            <person name="Bonds A."/>
            <person name="Quandt C.A."/>
            <person name="Barry K."/>
            <person name="Liu P."/>
            <person name="Grigoriev I."/>
            <person name="Longcore J.E."/>
            <person name="James T.Y."/>
        </authorList>
    </citation>
    <scope>NUCLEOTIDE SEQUENCE</scope>
    <source>
        <strain evidence="2">JEL0513</strain>
    </source>
</reference>
<dbReference type="InterPro" id="IPR036928">
    <property type="entry name" value="AS_sf"/>
</dbReference>
<name>A0AAD5T2Z8_9FUNG</name>
<organism evidence="2 3">
    <name type="scientific">Physocladia obscura</name>
    <dbReference type="NCBI Taxonomy" id="109957"/>
    <lineage>
        <taxon>Eukaryota</taxon>
        <taxon>Fungi</taxon>
        <taxon>Fungi incertae sedis</taxon>
        <taxon>Chytridiomycota</taxon>
        <taxon>Chytridiomycota incertae sedis</taxon>
        <taxon>Chytridiomycetes</taxon>
        <taxon>Chytridiales</taxon>
        <taxon>Chytriomycetaceae</taxon>
        <taxon>Physocladia</taxon>
    </lineage>
</organism>
<accession>A0AAD5T2Z8</accession>
<dbReference type="PANTHER" id="PTHR42678">
    <property type="entry name" value="AMIDASE"/>
    <property type="match status" value="1"/>
</dbReference>